<evidence type="ECO:0000313" key="1">
    <source>
        <dbReference type="EMBL" id="QCG76093.1"/>
    </source>
</evidence>
<keyword evidence="2" id="KW-1185">Reference proteome</keyword>
<proteinExistence type="predicted"/>
<accession>A0A4Y1LUQ7</accession>
<evidence type="ECO:0000313" key="2">
    <source>
        <dbReference type="Proteomes" id="UP000316733"/>
    </source>
</evidence>
<gene>
    <name evidence="1" type="ORF">EST35_0212</name>
</gene>
<sequence>MITDVEAINEIWAAVRPYIKSSERIHAADAFIEVLDEYGMLDVDIQMFEKELKIAAKTHLGEADDD</sequence>
<organism evidence="1 2">
    <name type="scientific">Pseudomonas phage vB_PaeM_PA5oct</name>
    <dbReference type="NCBI Taxonomy" id="2163605"/>
    <lineage>
        <taxon>Viruses</taxon>
        <taxon>Duplodnaviria</taxon>
        <taxon>Heunggongvirae</taxon>
        <taxon>Uroviricota</taxon>
        <taxon>Caudoviricetes</taxon>
        <taxon>Arenbergviridae</taxon>
        <taxon>Wroclawvirus</taxon>
        <taxon>Wroclawvirus PA5oct</taxon>
    </lineage>
</organism>
<reference evidence="2" key="1">
    <citation type="journal article" date="2020" name="bioRxiv">
        <title>Integrative omics analysis of Pseudomonas aeruginosa virus PA5oct highlights the molecular complexity of jumbo phages.</title>
        <authorList>
            <person name="Lood C."/>
            <person name="Danis-Wlodarczyk K."/>
            <person name="Blasdel B.G."/>
            <person name="Jang H.B."/>
            <person name="Vandenheuvel D."/>
            <person name="Briers Y."/>
            <person name="Noben J.-P."/>
            <person name="van Noort V."/>
            <person name="Drulis-Kawa Z."/>
            <person name="Lavigne R."/>
        </authorList>
    </citation>
    <scope>NUCLEOTIDE SEQUENCE [LARGE SCALE GENOMIC DNA]</scope>
</reference>
<dbReference type="EMBL" id="MK797984">
    <property type="protein sequence ID" value="QCG76093.1"/>
    <property type="molecule type" value="Genomic_DNA"/>
</dbReference>
<name>A0A4Y1LUQ7_9CAUD</name>
<protein>
    <submittedName>
        <fullName evidence="1">Uncharacterized protein</fullName>
    </submittedName>
</protein>
<dbReference type="Proteomes" id="UP000316733">
    <property type="component" value="Segment"/>
</dbReference>